<feature type="domain" description="YtkA-like" evidence="2">
    <location>
        <begin position="150"/>
        <end position="229"/>
    </location>
</feature>
<evidence type="ECO:0000259" key="2">
    <source>
        <dbReference type="Pfam" id="PF13115"/>
    </source>
</evidence>
<dbReference type="PROSITE" id="PS51257">
    <property type="entry name" value="PROKAR_LIPOPROTEIN"/>
    <property type="match status" value="1"/>
</dbReference>
<proteinExistence type="predicted"/>
<feature type="signal peptide" evidence="1">
    <location>
        <begin position="1"/>
        <end position="21"/>
    </location>
</feature>
<reference evidence="4" key="1">
    <citation type="journal article" date="2019" name="Int. J. Syst. Evol. Microbiol.">
        <title>The Global Catalogue of Microorganisms (GCM) 10K type strain sequencing project: providing services to taxonomists for standard genome sequencing and annotation.</title>
        <authorList>
            <consortium name="The Broad Institute Genomics Platform"/>
            <consortium name="The Broad Institute Genome Sequencing Center for Infectious Disease"/>
            <person name="Wu L."/>
            <person name="Ma J."/>
        </authorList>
    </citation>
    <scope>NUCLEOTIDE SEQUENCE [LARGE SCALE GENOMIC DNA]</scope>
    <source>
        <strain evidence="4">CGMCC 4.7177</strain>
    </source>
</reference>
<dbReference type="InterPro" id="IPR032693">
    <property type="entry name" value="YtkA-like_dom"/>
</dbReference>
<evidence type="ECO:0000313" key="4">
    <source>
        <dbReference type="Proteomes" id="UP001597218"/>
    </source>
</evidence>
<feature type="domain" description="YtkA-like" evidence="2">
    <location>
        <begin position="35"/>
        <end position="113"/>
    </location>
</feature>
<dbReference type="EMBL" id="JBHUGI010000009">
    <property type="protein sequence ID" value="MFD1927485.1"/>
    <property type="molecule type" value="Genomic_DNA"/>
</dbReference>
<evidence type="ECO:0000256" key="1">
    <source>
        <dbReference type="SAM" id="SignalP"/>
    </source>
</evidence>
<comment type="caution">
    <text evidence="3">The sequence shown here is derived from an EMBL/GenBank/DDBJ whole genome shotgun (WGS) entry which is preliminary data.</text>
</comment>
<dbReference type="Proteomes" id="UP001597218">
    <property type="component" value="Unassembled WGS sequence"/>
</dbReference>
<sequence length="248" mass="27966">MKKFVGLSLFLCTLIILTACNKNEVIEDTGVPVPIAVDLSVTEEVAVNEAVIMEAIVTQGDEKVEDAYEVTYEVWEEGKKSESEMIESTNEKNGLYSAETSFDHDGVFNVQVHVTARDMHMMPKAVVTVGEGAVENAEAEEEHTDQGTTDGFSMHFVQPENVKLNDVIELMVHLQMDGHPFEKARVRYEIWTDNTPDNHTWVDTEELVPGEYTAKYAFESTESFHVQIHVEDKDGLHEHEEYEIVVGE</sequence>
<evidence type="ECO:0000313" key="3">
    <source>
        <dbReference type="EMBL" id="MFD1927485.1"/>
    </source>
</evidence>
<name>A0ABW4SDP1_9BACL</name>
<keyword evidence="1" id="KW-0732">Signal</keyword>
<dbReference type="Pfam" id="PF13115">
    <property type="entry name" value="YtkA"/>
    <property type="match status" value="2"/>
</dbReference>
<feature type="chain" id="PRO_5046008314" evidence="1">
    <location>
        <begin position="22"/>
        <end position="248"/>
    </location>
</feature>
<dbReference type="RefSeq" id="WP_381536145.1">
    <property type="nucleotide sequence ID" value="NZ_JBHUGI010000009.1"/>
</dbReference>
<protein>
    <submittedName>
        <fullName evidence="3">FixH family protein</fullName>
    </submittedName>
</protein>
<organism evidence="3 4">
    <name type="scientific">Sporosarcina siberiensis</name>
    <dbReference type="NCBI Taxonomy" id="1365606"/>
    <lineage>
        <taxon>Bacteria</taxon>
        <taxon>Bacillati</taxon>
        <taxon>Bacillota</taxon>
        <taxon>Bacilli</taxon>
        <taxon>Bacillales</taxon>
        <taxon>Caryophanaceae</taxon>
        <taxon>Sporosarcina</taxon>
    </lineage>
</organism>
<accession>A0ABW4SDP1</accession>
<keyword evidence="4" id="KW-1185">Reference proteome</keyword>
<gene>
    <name evidence="3" type="ORF">ACFSFY_05325</name>
</gene>